<organism evidence="1 2">
    <name type="scientific">Rhodococcus olei</name>
    <dbReference type="NCBI Taxonomy" id="2161675"/>
    <lineage>
        <taxon>Bacteria</taxon>
        <taxon>Bacillati</taxon>
        <taxon>Actinomycetota</taxon>
        <taxon>Actinomycetes</taxon>
        <taxon>Mycobacteriales</taxon>
        <taxon>Nocardiaceae</taxon>
        <taxon>Rhodococcus</taxon>
    </lineage>
</organism>
<reference evidence="2" key="1">
    <citation type="journal article" date="2019" name="Int. J. Syst. Evol. Microbiol.">
        <title>The Global Catalogue of Microorganisms (GCM) 10K type strain sequencing project: providing services to taxonomists for standard genome sequencing and annotation.</title>
        <authorList>
            <consortium name="The Broad Institute Genomics Platform"/>
            <consortium name="The Broad Institute Genome Sequencing Center for Infectious Disease"/>
            <person name="Wu L."/>
            <person name="Ma J."/>
        </authorList>
    </citation>
    <scope>NUCLEOTIDE SEQUENCE [LARGE SCALE GENOMIC DNA]</scope>
    <source>
        <strain evidence="2">JCM 32206</strain>
    </source>
</reference>
<sequence>MATRTGSAGRSAAVAVRDPLRGLGQFYRMAADVAVGVVRTRFQIQEFLEQSWMIARVSIVPTVLVAVPFTVGTSTDRRSSTPPPPGRSR</sequence>
<dbReference type="RefSeq" id="WP_345343471.1">
    <property type="nucleotide sequence ID" value="NZ_BAABFB010000029.1"/>
</dbReference>
<proteinExistence type="predicted"/>
<protein>
    <submittedName>
        <fullName evidence="1">Uncharacterized protein</fullName>
    </submittedName>
</protein>
<comment type="caution">
    <text evidence="1">The sequence shown here is derived from an EMBL/GenBank/DDBJ whole genome shotgun (WGS) entry which is preliminary data.</text>
</comment>
<accession>A0ABP8NWV9</accession>
<name>A0ABP8NWV9_9NOCA</name>
<keyword evidence="2" id="KW-1185">Reference proteome</keyword>
<evidence type="ECO:0000313" key="2">
    <source>
        <dbReference type="Proteomes" id="UP001501183"/>
    </source>
</evidence>
<evidence type="ECO:0000313" key="1">
    <source>
        <dbReference type="EMBL" id="GAA4476439.1"/>
    </source>
</evidence>
<dbReference type="Proteomes" id="UP001501183">
    <property type="component" value="Unassembled WGS sequence"/>
</dbReference>
<gene>
    <name evidence="1" type="ORF">GCM10023094_16330</name>
</gene>
<dbReference type="EMBL" id="BAABFB010000029">
    <property type="protein sequence ID" value="GAA4476439.1"/>
    <property type="molecule type" value="Genomic_DNA"/>
</dbReference>